<sequence length="272" mass="30970">MFKLFNKRNKRLTIQGDSIFIDNSNDNVGKAAELNTVFALTEATPEIKVYENNQLIRLYRIDTLNANSNLTGQFLHSSIRILDNSAVMIDGVISKSDTSFPKWTNQDYEAVRFQPFFLSNANDKNIQLIGKGLFDRGLHFSGTVTPTAVRCICVCDNCSKSFSLQHFHAGFSEIQYFYSTNSKETLLVPYGAIANMPTQLQEIIDSAKLNELESLLPTSSDGHFRYFNSFKCPHCLISFIDFEKFTEMRPKEYYGNTLLNQKPKQWTDQTGS</sequence>
<evidence type="ECO:0000313" key="1">
    <source>
        <dbReference type="EMBL" id="QGW27676.1"/>
    </source>
</evidence>
<dbReference type="RefSeq" id="WP_157477669.1">
    <property type="nucleotide sequence ID" value="NZ_CP046566.1"/>
</dbReference>
<organism evidence="1 2">
    <name type="scientific">Phnomibacter ginsenosidimutans</name>
    <dbReference type="NCBI Taxonomy" id="2676868"/>
    <lineage>
        <taxon>Bacteria</taxon>
        <taxon>Pseudomonadati</taxon>
        <taxon>Bacteroidota</taxon>
        <taxon>Chitinophagia</taxon>
        <taxon>Chitinophagales</taxon>
        <taxon>Chitinophagaceae</taxon>
        <taxon>Phnomibacter</taxon>
    </lineage>
</organism>
<dbReference type="Proteomes" id="UP000426027">
    <property type="component" value="Chromosome"/>
</dbReference>
<evidence type="ECO:0000313" key="2">
    <source>
        <dbReference type="Proteomes" id="UP000426027"/>
    </source>
</evidence>
<reference evidence="1 2" key="1">
    <citation type="submission" date="2019-11" db="EMBL/GenBank/DDBJ databases">
        <authorList>
            <person name="Im W.T."/>
        </authorList>
    </citation>
    <scope>NUCLEOTIDE SEQUENCE [LARGE SCALE GENOMIC DNA]</scope>
    <source>
        <strain evidence="1 2">SB-02</strain>
    </source>
</reference>
<protein>
    <submittedName>
        <fullName evidence="1">Uncharacterized protein</fullName>
    </submittedName>
</protein>
<accession>A0A6I6G4T6</accession>
<dbReference type="EMBL" id="CP046566">
    <property type="protein sequence ID" value="QGW27676.1"/>
    <property type="molecule type" value="Genomic_DNA"/>
</dbReference>
<name>A0A6I6G4T6_9BACT</name>
<dbReference type="AlphaFoldDB" id="A0A6I6G4T6"/>
<keyword evidence="2" id="KW-1185">Reference proteome</keyword>
<dbReference type="KEGG" id="fls:GLV81_05840"/>
<gene>
    <name evidence="1" type="ORF">GLV81_05840</name>
</gene>
<proteinExistence type="predicted"/>